<name>A0A232FHG7_9HYME</name>
<keyword evidence="3" id="KW-1185">Reference proteome</keyword>
<reference evidence="2 3" key="1">
    <citation type="journal article" date="2017" name="Curr. Biol.">
        <title>The Evolution of Venom by Co-option of Single-Copy Genes.</title>
        <authorList>
            <person name="Martinson E.O."/>
            <person name="Mrinalini"/>
            <person name="Kelkar Y.D."/>
            <person name="Chang C.H."/>
            <person name="Werren J.H."/>
        </authorList>
    </citation>
    <scope>NUCLEOTIDE SEQUENCE [LARGE SCALE GENOMIC DNA]</scope>
    <source>
        <strain evidence="2 3">Alberta</strain>
        <tissue evidence="2">Whole body</tissue>
    </source>
</reference>
<organism evidence="2 3">
    <name type="scientific">Trichomalopsis sarcophagae</name>
    <dbReference type="NCBI Taxonomy" id="543379"/>
    <lineage>
        <taxon>Eukaryota</taxon>
        <taxon>Metazoa</taxon>
        <taxon>Ecdysozoa</taxon>
        <taxon>Arthropoda</taxon>
        <taxon>Hexapoda</taxon>
        <taxon>Insecta</taxon>
        <taxon>Pterygota</taxon>
        <taxon>Neoptera</taxon>
        <taxon>Endopterygota</taxon>
        <taxon>Hymenoptera</taxon>
        <taxon>Apocrita</taxon>
        <taxon>Proctotrupomorpha</taxon>
        <taxon>Chalcidoidea</taxon>
        <taxon>Pteromalidae</taxon>
        <taxon>Pteromalinae</taxon>
        <taxon>Trichomalopsis</taxon>
    </lineage>
</organism>
<feature type="region of interest" description="Disordered" evidence="1">
    <location>
        <begin position="37"/>
        <end position="80"/>
    </location>
</feature>
<dbReference type="Proteomes" id="UP000215335">
    <property type="component" value="Unassembled WGS sequence"/>
</dbReference>
<sequence length="207" mass="23211">MMEFDEKIIYNQFETSVSSYTDTHRSIATASKNEGIVRGRCTSPKGSSEPRHTSQLAGRKGGSNIEQQQQQQQHKSRKMAAARVLFRRHASSSEPQRFGLSRVKSVEKSLVPSISASDNAHRCINAWDRSSKIARKDCSRATPRDTRTRDTTAGTAAILADGFLEVSSDEIRASMDLIMQGESLPLFLERPRALVSAHRDTRMRMER</sequence>
<evidence type="ECO:0000313" key="2">
    <source>
        <dbReference type="EMBL" id="OXU29970.1"/>
    </source>
</evidence>
<protein>
    <submittedName>
        <fullName evidence="2">Uncharacterized protein</fullName>
    </submittedName>
</protein>
<evidence type="ECO:0000313" key="3">
    <source>
        <dbReference type="Proteomes" id="UP000215335"/>
    </source>
</evidence>
<dbReference type="EMBL" id="NNAY01000214">
    <property type="protein sequence ID" value="OXU29970.1"/>
    <property type="molecule type" value="Genomic_DNA"/>
</dbReference>
<proteinExistence type="predicted"/>
<dbReference type="AlphaFoldDB" id="A0A232FHG7"/>
<accession>A0A232FHG7</accession>
<evidence type="ECO:0000256" key="1">
    <source>
        <dbReference type="SAM" id="MobiDB-lite"/>
    </source>
</evidence>
<gene>
    <name evidence="2" type="ORF">TSAR_000760</name>
</gene>
<comment type="caution">
    <text evidence="2">The sequence shown here is derived from an EMBL/GenBank/DDBJ whole genome shotgun (WGS) entry which is preliminary data.</text>
</comment>